<dbReference type="Proteomes" id="UP000038045">
    <property type="component" value="Unplaced"/>
</dbReference>
<evidence type="ECO:0000313" key="1">
    <source>
        <dbReference type="Proteomes" id="UP000038045"/>
    </source>
</evidence>
<sequence length="614" mass="72770">MSDFINILQQNLICRRVLRELDSIHDIGNLVKAVPSVDYFATKYTSRKHIESCEDFQYFNITYKVPENVFVKKRTKWNLRRSLMGMARKEKYVANAKHLRHKKIKEVSEKIRQNSTPFIITRLFAPETYRKDKCFGNLRPTDKCPESRHEHVTKLKIFIFNCYDSPTAKESKAIGEIFARYTNALLRKFRNLKSIDLNINDELTAYGYQYHYIKNLNSNQIKEISGVDLEELIFYTHTFSVNNLAIFSHLKGLNLVNFSIKNPCWRENINIIKRKTIQVLNDIKKIKGCQIGINRYRPSFLEHPVEFLLKTACSLGIYYKLYGFPAEPNSYNPIRILIKPLYLKFITHLVFRYDDSDMSFYFIDFVVKMKQLESLEICCNFFPHTNTKEKFAHFMRDHIRRITLAGRRAKEDLKIRSYILKYNSSDDNNTWSEAAIMAVIDAFIRIIPPSVTCLHLNYPGFFDDNFASNLVDDAPDIQNLTISQCSEISKFFLFSFKKLENFCYCGSKYIKIPSSVKLLTYFLKEDIDFKELNEYSDEDPEKTHLKQWVFNVNYFSFLFKHRLSIYRNRHKKYFIYFNEYDKFDNHFSLLETTFCDASSMEEAADDYYIEIMSS</sequence>
<dbReference type="AlphaFoldDB" id="A0A0N4ZAB9"/>
<reference evidence="2" key="1">
    <citation type="submission" date="2017-02" db="UniProtKB">
        <authorList>
            <consortium name="WormBaseParasite"/>
        </authorList>
    </citation>
    <scope>IDENTIFICATION</scope>
</reference>
<keyword evidence="1" id="KW-1185">Reference proteome</keyword>
<proteinExistence type="predicted"/>
<evidence type="ECO:0000313" key="2">
    <source>
        <dbReference type="WBParaSite" id="PTRK_0000435200.1"/>
    </source>
</evidence>
<name>A0A0N4ZAB9_PARTI</name>
<dbReference type="WBParaSite" id="PTRK_0000435200.1">
    <property type="protein sequence ID" value="PTRK_0000435200.1"/>
    <property type="gene ID" value="PTRK_0000435200"/>
</dbReference>
<accession>A0A0N4ZAB9</accession>
<protein>
    <submittedName>
        <fullName evidence="2">HECT domain-containing protein</fullName>
    </submittedName>
</protein>
<organism evidence="1 2">
    <name type="scientific">Parastrongyloides trichosuri</name>
    <name type="common">Possum-specific nematode worm</name>
    <dbReference type="NCBI Taxonomy" id="131310"/>
    <lineage>
        <taxon>Eukaryota</taxon>
        <taxon>Metazoa</taxon>
        <taxon>Ecdysozoa</taxon>
        <taxon>Nematoda</taxon>
        <taxon>Chromadorea</taxon>
        <taxon>Rhabditida</taxon>
        <taxon>Tylenchina</taxon>
        <taxon>Panagrolaimomorpha</taxon>
        <taxon>Strongyloidoidea</taxon>
        <taxon>Strongyloididae</taxon>
        <taxon>Parastrongyloides</taxon>
    </lineage>
</organism>